<comment type="caution">
    <text evidence="2">The sequence shown here is derived from an EMBL/GenBank/DDBJ whole genome shotgun (WGS) entry which is preliminary data.</text>
</comment>
<feature type="transmembrane region" description="Helical" evidence="1">
    <location>
        <begin position="31"/>
        <end position="52"/>
    </location>
</feature>
<name>A0AAN6QJF1_9PEZI</name>
<dbReference type="EMBL" id="MU853364">
    <property type="protein sequence ID" value="KAK4108307.1"/>
    <property type="molecule type" value="Genomic_DNA"/>
</dbReference>
<organism evidence="2 3">
    <name type="scientific">Canariomyces notabilis</name>
    <dbReference type="NCBI Taxonomy" id="2074819"/>
    <lineage>
        <taxon>Eukaryota</taxon>
        <taxon>Fungi</taxon>
        <taxon>Dikarya</taxon>
        <taxon>Ascomycota</taxon>
        <taxon>Pezizomycotina</taxon>
        <taxon>Sordariomycetes</taxon>
        <taxon>Sordariomycetidae</taxon>
        <taxon>Sordariales</taxon>
        <taxon>Chaetomiaceae</taxon>
        <taxon>Canariomyces</taxon>
    </lineage>
</organism>
<dbReference type="Proteomes" id="UP001302812">
    <property type="component" value="Unassembled WGS sequence"/>
</dbReference>
<evidence type="ECO:0008006" key="4">
    <source>
        <dbReference type="Google" id="ProtNLM"/>
    </source>
</evidence>
<sequence>MEGIKRFADTIGYTSTTGIVLWSTLGLPLRIFLGFLSVVGVCAVLYGLYWLASNSPKTLAFFFSLGFWIGITYCLAQLDQKRNLLGSVLGEEYGGSQWGFGQVLAVFAWMPLLLETVVGILESVARACTSSSDQRKRKDDLSSRQHYTKMRPVVSLGDSIEHELGTRGNLFPEHSTVSAYHRSNSILRD</sequence>
<reference evidence="2" key="2">
    <citation type="submission" date="2023-05" db="EMBL/GenBank/DDBJ databases">
        <authorList>
            <consortium name="Lawrence Berkeley National Laboratory"/>
            <person name="Steindorff A."/>
            <person name="Hensen N."/>
            <person name="Bonometti L."/>
            <person name="Westerberg I."/>
            <person name="Brannstrom I.O."/>
            <person name="Guillou S."/>
            <person name="Cros-Aarteil S."/>
            <person name="Calhoun S."/>
            <person name="Haridas S."/>
            <person name="Kuo A."/>
            <person name="Mondo S."/>
            <person name="Pangilinan J."/>
            <person name="Riley R."/>
            <person name="Labutti K."/>
            <person name="Andreopoulos B."/>
            <person name="Lipzen A."/>
            <person name="Chen C."/>
            <person name="Yanf M."/>
            <person name="Daum C."/>
            <person name="Ng V."/>
            <person name="Clum A."/>
            <person name="Ohm R."/>
            <person name="Martin F."/>
            <person name="Silar P."/>
            <person name="Natvig D."/>
            <person name="Lalanne C."/>
            <person name="Gautier V."/>
            <person name="Ament-Velasquez S.L."/>
            <person name="Kruys A."/>
            <person name="Hutchinson M.I."/>
            <person name="Powell A.J."/>
            <person name="Barry K."/>
            <person name="Miller A.N."/>
            <person name="Grigoriev I.V."/>
            <person name="Debuchy R."/>
            <person name="Gladieux P."/>
            <person name="Thoren M.H."/>
            <person name="Johannesson H."/>
        </authorList>
    </citation>
    <scope>NUCLEOTIDE SEQUENCE</scope>
    <source>
        <strain evidence="2">CBS 508.74</strain>
    </source>
</reference>
<gene>
    <name evidence="2" type="ORF">N656DRAFT_435858</name>
</gene>
<keyword evidence="1" id="KW-0812">Transmembrane</keyword>
<dbReference type="RefSeq" id="XP_064665877.1">
    <property type="nucleotide sequence ID" value="XM_064809648.1"/>
</dbReference>
<feature type="transmembrane region" description="Helical" evidence="1">
    <location>
        <begin position="59"/>
        <end position="78"/>
    </location>
</feature>
<dbReference type="GeneID" id="89933772"/>
<keyword evidence="1" id="KW-0472">Membrane</keyword>
<evidence type="ECO:0000256" key="1">
    <source>
        <dbReference type="SAM" id="Phobius"/>
    </source>
</evidence>
<reference evidence="2" key="1">
    <citation type="journal article" date="2023" name="Mol. Phylogenet. Evol.">
        <title>Genome-scale phylogeny and comparative genomics of the fungal order Sordariales.</title>
        <authorList>
            <person name="Hensen N."/>
            <person name="Bonometti L."/>
            <person name="Westerberg I."/>
            <person name="Brannstrom I.O."/>
            <person name="Guillou S."/>
            <person name="Cros-Aarteil S."/>
            <person name="Calhoun S."/>
            <person name="Haridas S."/>
            <person name="Kuo A."/>
            <person name="Mondo S."/>
            <person name="Pangilinan J."/>
            <person name="Riley R."/>
            <person name="LaButti K."/>
            <person name="Andreopoulos B."/>
            <person name="Lipzen A."/>
            <person name="Chen C."/>
            <person name="Yan M."/>
            <person name="Daum C."/>
            <person name="Ng V."/>
            <person name="Clum A."/>
            <person name="Steindorff A."/>
            <person name="Ohm R.A."/>
            <person name="Martin F."/>
            <person name="Silar P."/>
            <person name="Natvig D.O."/>
            <person name="Lalanne C."/>
            <person name="Gautier V."/>
            <person name="Ament-Velasquez S.L."/>
            <person name="Kruys A."/>
            <person name="Hutchinson M.I."/>
            <person name="Powell A.J."/>
            <person name="Barry K."/>
            <person name="Miller A.N."/>
            <person name="Grigoriev I.V."/>
            <person name="Debuchy R."/>
            <person name="Gladieux P."/>
            <person name="Hiltunen Thoren M."/>
            <person name="Johannesson H."/>
        </authorList>
    </citation>
    <scope>NUCLEOTIDE SEQUENCE</scope>
    <source>
        <strain evidence="2">CBS 508.74</strain>
    </source>
</reference>
<keyword evidence="1" id="KW-1133">Transmembrane helix</keyword>
<dbReference type="AlphaFoldDB" id="A0AAN6QJF1"/>
<keyword evidence="3" id="KW-1185">Reference proteome</keyword>
<evidence type="ECO:0000313" key="2">
    <source>
        <dbReference type="EMBL" id="KAK4108307.1"/>
    </source>
</evidence>
<feature type="transmembrane region" description="Helical" evidence="1">
    <location>
        <begin position="98"/>
        <end position="121"/>
    </location>
</feature>
<accession>A0AAN6QJF1</accession>
<proteinExistence type="predicted"/>
<evidence type="ECO:0000313" key="3">
    <source>
        <dbReference type="Proteomes" id="UP001302812"/>
    </source>
</evidence>
<protein>
    <recommendedName>
        <fullName evidence="4">Transmembrane protein</fullName>
    </recommendedName>
</protein>